<comment type="pathway">
    <text evidence="4">Lipid metabolism.</text>
</comment>
<keyword evidence="15 19" id="KW-0472">Membrane</keyword>
<evidence type="ECO:0000256" key="8">
    <source>
        <dbReference type="ARBA" id="ARBA00022475"/>
    </source>
</evidence>
<dbReference type="Proteomes" id="UP000323392">
    <property type="component" value="Unassembled WGS sequence"/>
</dbReference>
<keyword evidence="23" id="KW-1185">Reference proteome</keyword>
<feature type="transmembrane region" description="Helical" evidence="19">
    <location>
        <begin position="100"/>
        <end position="119"/>
    </location>
</feature>
<evidence type="ECO:0000256" key="9">
    <source>
        <dbReference type="ARBA" id="ARBA00022516"/>
    </source>
</evidence>
<evidence type="ECO:0000256" key="12">
    <source>
        <dbReference type="ARBA" id="ARBA00022695"/>
    </source>
</evidence>
<dbReference type="PATRIC" id="fig|1121328.3.peg.886"/>
<dbReference type="PANTHER" id="PTHR46382:SF1">
    <property type="entry name" value="PHOSPHATIDATE CYTIDYLYLTRANSFERASE"/>
    <property type="match status" value="1"/>
</dbReference>
<dbReference type="OrthoDB" id="9799199at2"/>
<evidence type="ECO:0000256" key="3">
    <source>
        <dbReference type="ARBA" id="ARBA00005119"/>
    </source>
</evidence>
<evidence type="ECO:0000256" key="19">
    <source>
        <dbReference type="SAM" id="Phobius"/>
    </source>
</evidence>
<dbReference type="EMBL" id="FRBG01000003">
    <property type="protein sequence ID" value="SHK59847.1"/>
    <property type="molecule type" value="Genomic_DNA"/>
</dbReference>
<accession>A0A150FRG2</accession>
<evidence type="ECO:0000256" key="1">
    <source>
        <dbReference type="ARBA" id="ARBA00001698"/>
    </source>
</evidence>
<keyword evidence="17" id="KW-1208">Phospholipid metabolism</keyword>
<dbReference type="PANTHER" id="PTHR46382">
    <property type="entry name" value="PHOSPHATIDATE CYTIDYLYLTRANSFERASE"/>
    <property type="match status" value="1"/>
</dbReference>
<dbReference type="GO" id="GO:0005886">
    <property type="term" value="C:plasma membrane"/>
    <property type="evidence" value="ECO:0007669"/>
    <property type="project" value="UniProtKB-SubCell"/>
</dbReference>
<evidence type="ECO:0000256" key="18">
    <source>
        <dbReference type="RuleBase" id="RU003938"/>
    </source>
</evidence>
<feature type="transmembrane region" description="Helical" evidence="19">
    <location>
        <begin position="131"/>
        <end position="153"/>
    </location>
</feature>
<organism evidence="20 22">
    <name type="scientific">Alkalithermobacter thermoalcaliphilus JW-YL-7 = DSM 7308</name>
    <dbReference type="NCBI Taxonomy" id="1121328"/>
    <lineage>
        <taxon>Bacteria</taxon>
        <taxon>Bacillati</taxon>
        <taxon>Bacillota</taxon>
        <taxon>Clostridia</taxon>
        <taxon>Peptostreptococcales</taxon>
        <taxon>Tepidibacteraceae</taxon>
        <taxon>Alkalithermobacter</taxon>
    </lineage>
</organism>
<comment type="pathway">
    <text evidence="3 18">Phospholipid metabolism; CDP-diacylglycerol biosynthesis; CDP-diacylglycerol from sn-glycerol 3-phosphate: step 3/3.</text>
</comment>
<evidence type="ECO:0000256" key="4">
    <source>
        <dbReference type="ARBA" id="ARBA00005189"/>
    </source>
</evidence>
<keyword evidence="11 18" id="KW-0812">Transmembrane</keyword>
<comment type="similarity">
    <text evidence="5 18">Belongs to the CDS family.</text>
</comment>
<keyword evidence="14" id="KW-0443">Lipid metabolism</keyword>
<dbReference type="AlphaFoldDB" id="A0A150FRG2"/>
<evidence type="ECO:0000256" key="15">
    <source>
        <dbReference type="ARBA" id="ARBA00023136"/>
    </source>
</evidence>
<dbReference type="Pfam" id="PF01148">
    <property type="entry name" value="CTP_transf_1"/>
    <property type="match status" value="1"/>
</dbReference>
<dbReference type="EC" id="2.7.7.41" evidence="6 18"/>
<keyword evidence="13 19" id="KW-1133">Transmembrane helix</keyword>
<dbReference type="RefSeq" id="WP_066069609.1">
    <property type="nucleotide sequence ID" value="NZ_FRBG01000003.1"/>
</dbReference>
<evidence type="ECO:0000256" key="14">
    <source>
        <dbReference type="ARBA" id="ARBA00023098"/>
    </source>
</evidence>
<dbReference type="STRING" id="1121328.JWYL7_0880"/>
<reference evidence="21 23" key="2">
    <citation type="submission" date="2016-11" db="EMBL/GenBank/DDBJ databases">
        <authorList>
            <person name="Varghese N."/>
            <person name="Submissions S."/>
        </authorList>
    </citation>
    <scope>NUCLEOTIDE SEQUENCE [LARGE SCALE GENOMIC DNA]</scope>
    <source>
        <strain evidence="21 23">DSM 7308</strain>
    </source>
</reference>
<comment type="catalytic activity">
    <reaction evidence="1 18">
        <text>a 1,2-diacyl-sn-glycero-3-phosphate + CTP + H(+) = a CDP-1,2-diacyl-sn-glycerol + diphosphate</text>
        <dbReference type="Rhea" id="RHEA:16229"/>
        <dbReference type="ChEBI" id="CHEBI:15378"/>
        <dbReference type="ChEBI" id="CHEBI:33019"/>
        <dbReference type="ChEBI" id="CHEBI:37563"/>
        <dbReference type="ChEBI" id="CHEBI:58332"/>
        <dbReference type="ChEBI" id="CHEBI:58608"/>
        <dbReference type="EC" id="2.7.7.41"/>
    </reaction>
</comment>
<dbReference type="EMBL" id="LSFY01000001">
    <property type="protein sequence ID" value="KXZ39805.1"/>
    <property type="molecule type" value="Genomic_DNA"/>
</dbReference>
<keyword evidence="10 18" id="KW-0808">Transferase</keyword>
<reference evidence="20 22" key="1">
    <citation type="submission" date="2016-02" db="EMBL/GenBank/DDBJ databases">
        <title>Draft genome sequence for Clostridium paradoxum JW-YL-7.</title>
        <authorList>
            <person name="Utturkar S.M."/>
            <person name="Lancaster A."/>
            <person name="Poole F.L."/>
            <person name="Adams M.W."/>
            <person name="Brown S.D."/>
        </authorList>
    </citation>
    <scope>NUCLEOTIDE SEQUENCE [LARGE SCALE GENOMIC DNA]</scope>
    <source>
        <strain evidence="20 22">JW-YL-7</strain>
    </source>
</reference>
<proteinExistence type="inferred from homology"/>
<dbReference type="UniPathway" id="UPA00557">
    <property type="reaction ID" value="UER00614"/>
</dbReference>
<name>A0A150FRG2_CLOPD</name>
<keyword evidence="12 18" id="KW-0548">Nucleotidyltransferase</keyword>
<evidence type="ECO:0000313" key="21">
    <source>
        <dbReference type="EMBL" id="SHK59847.1"/>
    </source>
</evidence>
<evidence type="ECO:0000256" key="16">
    <source>
        <dbReference type="ARBA" id="ARBA00023209"/>
    </source>
</evidence>
<feature type="transmembrane region" description="Helical" evidence="19">
    <location>
        <begin position="192"/>
        <end position="213"/>
    </location>
</feature>
<dbReference type="InterPro" id="IPR000374">
    <property type="entry name" value="PC_trans"/>
</dbReference>
<sequence>MVKRILSSLALLPILFYVLINGGLPLYIGVFVVSVIGFREFYLAFRLKGINVVTCLGYITSAVFFLFFVFRVGINYINALILLLFFISSILLFSEKYNVIDIAITLLGIIYIPYFMSHIVLIKDGIQGDFIWLIFIIAWMTDTFAYFSGYFFGKHKLIPKVSPKKTVEGSIGGIIGSIISCVIFGYLTNQNVLDMVIIGFMGSIFAQVGDLFASSVKRFVNIKDYGKLIPGHGGILDRFDSIIFTAPVVYHYVSIFIK</sequence>
<dbReference type="PROSITE" id="PS01315">
    <property type="entry name" value="CDS"/>
    <property type="match status" value="1"/>
</dbReference>
<evidence type="ECO:0000256" key="6">
    <source>
        <dbReference type="ARBA" id="ARBA00012487"/>
    </source>
</evidence>
<protein>
    <recommendedName>
        <fullName evidence="7 18">Phosphatidate cytidylyltransferase</fullName>
        <ecNumber evidence="6 18">2.7.7.41</ecNumber>
    </recommendedName>
</protein>
<comment type="subcellular location">
    <subcellularLocation>
        <location evidence="2">Cell membrane</location>
        <topology evidence="2">Multi-pass membrane protein</topology>
    </subcellularLocation>
</comment>
<keyword evidence="16" id="KW-0594">Phospholipid biosynthesis</keyword>
<dbReference type="GO" id="GO:0016024">
    <property type="term" value="P:CDP-diacylglycerol biosynthetic process"/>
    <property type="evidence" value="ECO:0007669"/>
    <property type="project" value="UniProtKB-UniPathway"/>
</dbReference>
<gene>
    <name evidence="20" type="ORF">JWYL7_0880</name>
    <name evidence="21" type="ORF">SAMN05661008_00517</name>
</gene>
<evidence type="ECO:0000256" key="11">
    <source>
        <dbReference type="ARBA" id="ARBA00022692"/>
    </source>
</evidence>
<dbReference type="Proteomes" id="UP000092605">
    <property type="component" value="Unassembled WGS sequence"/>
</dbReference>
<evidence type="ECO:0000256" key="2">
    <source>
        <dbReference type="ARBA" id="ARBA00004651"/>
    </source>
</evidence>
<feature type="transmembrane region" description="Helical" evidence="19">
    <location>
        <begin position="50"/>
        <end position="70"/>
    </location>
</feature>
<comment type="caution">
    <text evidence="20">The sequence shown here is derived from an EMBL/GenBank/DDBJ whole genome shotgun (WGS) entry which is preliminary data.</text>
</comment>
<feature type="transmembrane region" description="Helical" evidence="19">
    <location>
        <begin position="165"/>
        <end position="186"/>
    </location>
</feature>
<evidence type="ECO:0000256" key="13">
    <source>
        <dbReference type="ARBA" id="ARBA00022989"/>
    </source>
</evidence>
<dbReference type="GO" id="GO:0004605">
    <property type="term" value="F:phosphatidate cytidylyltransferase activity"/>
    <property type="evidence" value="ECO:0007669"/>
    <property type="project" value="UniProtKB-EC"/>
</dbReference>
<keyword evidence="8" id="KW-1003">Cell membrane</keyword>
<feature type="transmembrane region" description="Helical" evidence="19">
    <location>
        <begin position="76"/>
        <end position="93"/>
    </location>
</feature>
<keyword evidence="9" id="KW-0444">Lipid biosynthesis</keyword>
<evidence type="ECO:0000256" key="17">
    <source>
        <dbReference type="ARBA" id="ARBA00023264"/>
    </source>
</evidence>
<evidence type="ECO:0000256" key="7">
    <source>
        <dbReference type="ARBA" id="ARBA00019373"/>
    </source>
</evidence>
<evidence type="ECO:0000256" key="10">
    <source>
        <dbReference type="ARBA" id="ARBA00022679"/>
    </source>
</evidence>
<evidence type="ECO:0000313" key="23">
    <source>
        <dbReference type="Proteomes" id="UP000323392"/>
    </source>
</evidence>
<evidence type="ECO:0000313" key="22">
    <source>
        <dbReference type="Proteomes" id="UP000092605"/>
    </source>
</evidence>
<evidence type="ECO:0000256" key="5">
    <source>
        <dbReference type="ARBA" id="ARBA00010185"/>
    </source>
</evidence>
<evidence type="ECO:0000313" key="20">
    <source>
        <dbReference type="EMBL" id="KXZ39805.1"/>
    </source>
</evidence>
<feature type="transmembrane region" description="Helical" evidence="19">
    <location>
        <begin position="14"/>
        <end position="38"/>
    </location>
</feature>